<feature type="transmembrane region" description="Helical" evidence="5">
    <location>
        <begin position="144"/>
        <end position="170"/>
    </location>
</feature>
<organism evidence="7 8">
    <name type="scientific">Thiohalophilus thiocyanatoxydans</name>
    <dbReference type="NCBI Taxonomy" id="381308"/>
    <lineage>
        <taxon>Bacteria</taxon>
        <taxon>Pseudomonadati</taxon>
        <taxon>Pseudomonadota</taxon>
        <taxon>Gammaproteobacteria</taxon>
        <taxon>Thiohalomonadales</taxon>
        <taxon>Thiohalophilaceae</taxon>
        <taxon>Thiohalophilus</taxon>
    </lineage>
</organism>
<dbReference type="PANTHER" id="PTHR45138:SF9">
    <property type="entry name" value="DIGUANYLATE CYCLASE DGCM-RELATED"/>
    <property type="match status" value="1"/>
</dbReference>
<feature type="transmembrane region" description="Helical" evidence="5">
    <location>
        <begin position="176"/>
        <end position="199"/>
    </location>
</feature>
<evidence type="ECO:0000313" key="8">
    <source>
        <dbReference type="Proteomes" id="UP000294914"/>
    </source>
</evidence>
<dbReference type="InterPro" id="IPR029787">
    <property type="entry name" value="Nucleotide_cyclase"/>
</dbReference>
<evidence type="ECO:0000256" key="4">
    <source>
        <dbReference type="SAM" id="Coils"/>
    </source>
</evidence>
<dbReference type="PANTHER" id="PTHR45138">
    <property type="entry name" value="REGULATORY COMPONENTS OF SENSORY TRANSDUCTION SYSTEM"/>
    <property type="match status" value="1"/>
</dbReference>
<evidence type="ECO:0000256" key="2">
    <source>
        <dbReference type="ARBA" id="ARBA00012528"/>
    </source>
</evidence>
<feature type="transmembrane region" description="Helical" evidence="5">
    <location>
        <begin position="49"/>
        <end position="68"/>
    </location>
</feature>
<evidence type="ECO:0000256" key="1">
    <source>
        <dbReference type="ARBA" id="ARBA00001946"/>
    </source>
</evidence>
<feature type="transmembrane region" description="Helical" evidence="5">
    <location>
        <begin position="12"/>
        <end position="37"/>
    </location>
</feature>
<dbReference type="RefSeq" id="WP_134080551.1">
    <property type="nucleotide sequence ID" value="NZ_SOQX01000001.1"/>
</dbReference>
<dbReference type="NCBIfam" id="TIGR00254">
    <property type="entry name" value="GGDEF"/>
    <property type="match status" value="1"/>
</dbReference>
<evidence type="ECO:0000256" key="3">
    <source>
        <dbReference type="ARBA" id="ARBA00034247"/>
    </source>
</evidence>
<dbReference type="AlphaFoldDB" id="A0A4R8ITN4"/>
<dbReference type="Gene3D" id="3.30.70.270">
    <property type="match status" value="1"/>
</dbReference>
<reference evidence="7 8" key="1">
    <citation type="submission" date="2019-03" db="EMBL/GenBank/DDBJ databases">
        <title>Genomic Encyclopedia of Type Strains, Phase IV (KMG-IV): sequencing the most valuable type-strain genomes for metagenomic binning, comparative biology and taxonomic classification.</title>
        <authorList>
            <person name="Goeker M."/>
        </authorList>
    </citation>
    <scope>NUCLEOTIDE SEQUENCE [LARGE SCALE GENOMIC DNA]</scope>
    <source>
        <strain evidence="7 8">DSM 16326</strain>
    </source>
</reference>
<dbReference type="EMBL" id="SOQX01000001">
    <property type="protein sequence ID" value="TDY03988.1"/>
    <property type="molecule type" value="Genomic_DNA"/>
</dbReference>
<dbReference type="SMART" id="SM00267">
    <property type="entry name" value="GGDEF"/>
    <property type="match status" value="1"/>
</dbReference>
<proteinExistence type="predicted"/>
<dbReference type="PROSITE" id="PS50887">
    <property type="entry name" value="GGDEF"/>
    <property type="match status" value="1"/>
</dbReference>
<dbReference type="SUPFAM" id="SSF55073">
    <property type="entry name" value="Nucleotide cyclase"/>
    <property type="match status" value="1"/>
</dbReference>
<dbReference type="InterPro" id="IPR000160">
    <property type="entry name" value="GGDEF_dom"/>
</dbReference>
<sequence length="462" mass="51310">MNRARGSVLLPFILGYRGTLLGLLAVTPLLAIFYLHFNQDPARVFEHHTFHFTAITLAILLGLFIGYVTWRCYLESGERFLLWLALGFVGFSVVYAPHGLLTPLAPHNPWLFLLYGPASRLVMAVCFLLAVLQYQAPADTPGHRLGIGGWLLALGIFVLIDALVAVWAYSPWNSSFVLRVGMESASILLLGITLGWMFLRRAMNPLMIIYALSLAWFGQSSFAFTIGSPWNHQWWLAHLIFAGGFLLLSFGVVQAYLSTYSFARVYSQSELMARLRQEKQRAEQALVELQHANQDLERLASTDSLTGAANRRALMARAEQEIARAERYKLPLSLILLDLDHFKEINDRYGHPTGDSVLKAFVAKVQSMLRPSDLLGRLGGEEFAILLPETGIEEASQVAERLQQSMAGKPMEIDNKAIPLTLSAGVVEFPLQQGSGISEAFSLADKQLYRAKNAGRNRVASG</sequence>
<keyword evidence="4" id="KW-0175">Coiled coil</keyword>
<comment type="caution">
    <text evidence="7">The sequence shown here is derived from an EMBL/GenBank/DDBJ whole genome shotgun (WGS) entry which is preliminary data.</text>
</comment>
<dbReference type="InterPro" id="IPR043128">
    <property type="entry name" value="Rev_trsase/Diguanyl_cyclase"/>
</dbReference>
<evidence type="ECO:0000313" key="7">
    <source>
        <dbReference type="EMBL" id="TDY03988.1"/>
    </source>
</evidence>
<evidence type="ECO:0000259" key="6">
    <source>
        <dbReference type="PROSITE" id="PS50887"/>
    </source>
</evidence>
<dbReference type="CDD" id="cd01949">
    <property type="entry name" value="GGDEF"/>
    <property type="match status" value="1"/>
</dbReference>
<gene>
    <name evidence="7" type="ORF">EDC23_0359</name>
</gene>
<feature type="transmembrane region" description="Helical" evidence="5">
    <location>
        <begin position="80"/>
        <end position="98"/>
    </location>
</feature>
<feature type="transmembrane region" description="Helical" evidence="5">
    <location>
        <begin position="206"/>
        <end position="228"/>
    </location>
</feature>
<keyword evidence="5" id="KW-1133">Transmembrane helix</keyword>
<dbReference type="GO" id="GO:0052621">
    <property type="term" value="F:diguanylate cyclase activity"/>
    <property type="evidence" value="ECO:0007669"/>
    <property type="project" value="UniProtKB-EC"/>
</dbReference>
<keyword evidence="5" id="KW-0472">Membrane</keyword>
<dbReference type="EC" id="2.7.7.65" evidence="2"/>
<comment type="catalytic activity">
    <reaction evidence="3">
        <text>2 GTP = 3',3'-c-di-GMP + 2 diphosphate</text>
        <dbReference type="Rhea" id="RHEA:24898"/>
        <dbReference type="ChEBI" id="CHEBI:33019"/>
        <dbReference type="ChEBI" id="CHEBI:37565"/>
        <dbReference type="ChEBI" id="CHEBI:58805"/>
        <dbReference type="EC" id="2.7.7.65"/>
    </reaction>
</comment>
<accession>A0A4R8ITN4</accession>
<dbReference type="FunFam" id="3.30.70.270:FF:000001">
    <property type="entry name" value="Diguanylate cyclase domain protein"/>
    <property type="match status" value="1"/>
</dbReference>
<dbReference type="Proteomes" id="UP000294914">
    <property type="component" value="Unassembled WGS sequence"/>
</dbReference>
<comment type="cofactor">
    <cofactor evidence="1">
        <name>Mg(2+)</name>
        <dbReference type="ChEBI" id="CHEBI:18420"/>
    </cofactor>
</comment>
<evidence type="ECO:0000256" key="5">
    <source>
        <dbReference type="SAM" id="Phobius"/>
    </source>
</evidence>
<protein>
    <recommendedName>
        <fullName evidence="2">diguanylate cyclase</fullName>
        <ecNumber evidence="2">2.7.7.65</ecNumber>
    </recommendedName>
</protein>
<dbReference type="InterPro" id="IPR050469">
    <property type="entry name" value="Diguanylate_Cyclase"/>
</dbReference>
<keyword evidence="5" id="KW-0812">Transmembrane</keyword>
<feature type="coiled-coil region" evidence="4">
    <location>
        <begin position="268"/>
        <end position="328"/>
    </location>
</feature>
<dbReference type="Pfam" id="PF00990">
    <property type="entry name" value="GGDEF"/>
    <property type="match status" value="1"/>
</dbReference>
<feature type="transmembrane region" description="Helical" evidence="5">
    <location>
        <begin position="234"/>
        <end position="257"/>
    </location>
</feature>
<dbReference type="OrthoDB" id="9812260at2"/>
<feature type="transmembrane region" description="Helical" evidence="5">
    <location>
        <begin position="110"/>
        <end position="132"/>
    </location>
</feature>
<keyword evidence="8" id="KW-1185">Reference proteome</keyword>
<feature type="domain" description="GGDEF" evidence="6">
    <location>
        <begin position="330"/>
        <end position="462"/>
    </location>
</feature>
<name>A0A4R8ITN4_9GAMM</name>